<keyword evidence="8" id="KW-1185">Reference proteome</keyword>
<dbReference type="EMBL" id="JAHOPB010000001">
    <property type="protein sequence ID" value="MBU8872333.1"/>
    <property type="molecule type" value="Genomic_DNA"/>
</dbReference>
<keyword evidence="2 5" id="KW-0812">Transmembrane</keyword>
<reference evidence="7 8" key="1">
    <citation type="submission" date="2021-06" db="EMBL/GenBank/DDBJ databases">
        <authorList>
            <person name="Lee D.H."/>
        </authorList>
    </citation>
    <scope>NUCLEOTIDE SEQUENCE [LARGE SCALE GENOMIC DNA]</scope>
    <source>
        <strain evidence="7 8">MMS21-HV4-11</strain>
    </source>
</reference>
<comment type="caution">
    <text evidence="7">The sequence shown here is derived from an EMBL/GenBank/DDBJ whole genome shotgun (WGS) entry which is preliminary data.</text>
</comment>
<dbReference type="RefSeq" id="WP_216956202.1">
    <property type="nucleotide sequence ID" value="NZ_JAHOPB010000001.1"/>
</dbReference>
<dbReference type="NCBIfam" id="NF037976">
    <property type="entry name" value="gtrA_1"/>
    <property type="match status" value="1"/>
</dbReference>
<feature type="domain" description="GtrA/DPMS transmembrane" evidence="6">
    <location>
        <begin position="12"/>
        <end position="127"/>
    </location>
</feature>
<evidence type="ECO:0000259" key="6">
    <source>
        <dbReference type="Pfam" id="PF04138"/>
    </source>
</evidence>
<dbReference type="Proteomes" id="UP000727907">
    <property type="component" value="Unassembled WGS sequence"/>
</dbReference>
<comment type="subcellular location">
    <subcellularLocation>
        <location evidence="1">Membrane</location>
        <topology evidence="1">Multi-pass membrane protein</topology>
    </subcellularLocation>
</comment>
<evidence type="ECO:0000256" key="3">
    <source>
        <dbReference type="ARBA" id="ARBA00022989"/>
    </source>
</evidence>
<feature type="transmembrane region" description="Helical" evidence="5">
    <location>
        <begin position="72"/>
        <end position="95"/>
    </location>
</feature>
<feature type="transmembrane region" description="Helical" evidence="5">
    <location>
        <begin position="31"/>
        <end position="52"/>
    </location>
</feature>
<proteinExistence type="predicted"/>
<organism evidence="7 8">
    <name type="scientific">Reyranella humidisoli</name>
    <dbReference type="NCBI Taxonomy" id="2849149"/>
    <lineage>
        <taxon>Bacteria</taxon>
        <taxon>Pseudomonadati</taxon>
        <taxon>Pseudomonadota</taxon>
        <taxon>Alphaproteobacteria</taxon>
        <taxon>Hyphomicrobiales</taxon>
        <taxon>Reyranellaceae</taxon>
        <taxon>Reyranella</taxon>
    </lineage>
</organism>
<evidence type="ECO:0000256" key="1">
    <source>
        <dbReference type="ARBA" id="ARBA00004141"/>
    </source>
</evidence>
<evidence type="ECO:0000256" key="5">
    <source>
        <dbReference type="SAM" id="Phobius"/>
    </source>
</evidence>
<accession>A0ABS6ICK8</accession>
<evidence type="ECO:0000313" key="7">
    <source>
        <dbReference type="EMBL" id="MBU8872333.1"/>
    </source>
</evidence>
<name>A0ABS6ICK8_9HYPH</name>
<protein>
    <submittedName>
        <fullName evidence="7">GtrA family protein</fullName>
    </submittedName>
</protein>
<keyword evidence="3 5" id="KW-1133">Transmembrane helix</keyword>
<dbReference type="InterPro" id="IPR007267">
    <property type="entry name" value="GtrA_DPMS_TM"/>
</dbReference>
<gene>
    <name evidence="7" type="ORF">KQ910_01090</name>
</gene>
<evidence type="ECO:0000256" key="4">
    <source>
        <dbReference type="ARBA" id="ARBA00023136"/>
    </source>
</evidence>
<keyword evidence="4 5" id="KW-0472">Membrane</keyword>
<sequence>MNLVVIYLAGALVATLGNVASQEVVWRLMGGTGLYYSMIVGTGVGLIIKYTWDKRLIFAYRPASPTHDFMTFLLYAAMGIATTAIFWAVELAFWYTFQTTTMRYVGGVIGLAIGYWAKYRLDKRFVFGSQP</sequence>
<dbReference type="Pfam" id="PF04138">
    <property type="entry name" value="GtrA_DPMS_TM"/>
    <property type="match status" value="1"/>
</dbReference>
<evidence type="ECO:0000256" key="2">
    <source>
        <dbReference type="ARBA" id="ARBA00022692"/>
    </source>
</evidence>
<evidence type="ECO:0000313" key="8">
    <source>
        <dbReference type="Proteomes" id="UP000727907"/>
    </source>
</evidence>